<organism evidence="2 3">
    <name type="scientific">Natronococcus occultus SP4</name>
    <dbReference type="NCBI Taxonomy" id="694430"/>
    <lineage>
        <taxon>Archaea</taxon>
        <taxon>Methanobacteriati</taxon>
        <taxon>Methanobacteriota</taxon>
        <taxon>Stenosarchaea group</taxon>
        <taxon>Halobacteria</taxon>
        <taxon>Halobacteriales</taxon>
        <taxon>Natrialbaceae</taxon>
        <taxon>Natronococcus</taxon>
    </lineage>
</organism>
<dbReference type="EMBL" id="CP003929">
    <property type="protein sequence ID" value="AGB38076.1"/>
    <property type="molecule type" value="Genomic_DNA"/>
</dbReference>
<dbReference type="HOGENOM" id="CLU_159738_3_0_2"/>
<evidence type="ECO:0000313" key="2">
    <source>
        <dbReference type="EMBL" id="AGB38076.1"/>
    </source>
</evidence>
<reference evidence="2 3" key="1">
    <citation type="submission" date="2012-11" db="EMBL/GenBank/DDBJ databases">
        <title>FINISHED of Natronococcus occultus SP4, DSM 3396.</title>
        <authorList>
            <consortium name="DOE Joint Genome Institute"/>
            <person name="Eisen J."/>
            <person name="Huntemann M."/>
            <person name="Wei C.-L."/>
            <person name="Han J."/>
            <person name="Detter J.C."/>
            <person name="Han C."/>
            <person name="Tapia R."/>
            <person name="Chen A."/>
            <person name="Kyrpides N."/>
            <person name="Mavromatis K."/>
            <person name="Markowitz V."/>
            <person name="Szeto E."/>
            <person name="Ivanova N."/>
            <person name="Mikhailova N."/>
            <person name="Ovchinnikova G."/>
            <person name="Pagani I."/>
            <person name="Pati A."/>
            <person name="Goodwin L."/>
            <person name="Nordberg H.P."/>
            <person name="Cantor M.N."/>
            <person name="Hua S.X."/>
            <person name="Woyke T."/>
            <person name="Eisen J."/>
            <person name="Klenk H.-P."/>
            <person name="Klenk H.-P."/>
        </authorList>
    </citation>
    <scope>NUCLEOTIDE SEQUENCE [LARGE SCALE GENOMIC DNA]</scope>
    <source>
        <strain evidence="2 3">SP4</strain>
    </source>
</reference>
<evidence type="ECO:0000313" key="3">
    <source>
        <dbReference type="Proteomes" id="UP000010878"/>
    </source>
</evidence>
<dbReference type="AlphaFoldDB" id="L0JZ88"/>
<sequence>MTSHRPTTSVAATEDRRTSTAVVQLVARVDEVDPVELVPLYDAIDPETLDSICDPDSGFRSLSFRYAGWLVAVDARENGIEIELAEPASPDGATVDVPDAESSL</sequence>
<dbReference type="Pfam" id="PF18545">
    <property type="entry name" value="HalOD1"/>
    <property type="match status" value="1"/>
</dbReference>
<evidence type="ECO:0000259" key="1">
    <source>
        <dbReference type="Pfam" id="PF18545"/>
    </source>
</evidence>
<dbReference type="KEGG" id="nou:Natoc_2300"/>
<proteinExistence type="predicted"/>
<accession>L0JZ88</accession>
<feature type="domain" description="Halobacterial output" evidence="1">
    <location>
        <begin position="15"/>
        <end position="77"/>
    </location>
</feature>
<keyword evidence="3" id="KW-1185">Reference proteome</keyword>
<dbReference type="eggNOG" id="arCOG08928">
    <property type="taxonomic scope" value="Archaea"/>
</dbReference>
<gene>
    <name evidence="2" type="ORF">Natoc_2300</name>
</gene>
<protein>
    <recommendedName>
        <fullName evidence="1">Halobacterial output domain-containing protein</fullName>
    </recommendedName>
</protein>
<dbReference type="InterPro" id="IPR040624">
    <property type="entry name" value="HalOD1"/>
</dbReference>
<name>L0JZ88_9EURY</name>
<dbReference type="Proteomes" id="UP000010878">
    <property type="component" value="Chromosome"/>
</dbReference>